<dbReference type="AlphaFoldDB" id="A0A343WSH9"/>
<dbReference type="EC" id="7.1.1.-" evidence="2"/>
<evidence type="ECO:0000256" key="1">
    <source>
        <dbReference type="ARBA" id="ARBA00005698"/>
    </source>
</evidence>
<dbReference type="Pfam" id="PF00499">
    <property type="entry name" value="Oxidored_q3"/>
    <property type="match status" value="1"/>
</dbReference>
<comment type="subcellular location">
    <subcellularLocation>
        <location evidence="2">Plastid</location>
        <location evidence="2">Chloroplast thylakoid membrane</location>
    </subcellularLocation>
</comment>
<gene>
    <name evidence="3" type="primary">ndhG</name>
</gene>
<dbReference type="Gene3D" id="1.20.120.1200">
    <property type="entry name" value="NADH-ubiquinone/plastoquinone oxidoreductase chain 6, subunit NuoJ"/>
    <property type="match status" value="1"/>
</dbReference>
<keyword evidence="2" id="KW-0812">Transmembrane</keyword>
<organism evidence="3">
    <name type="scientific">Odontosoria chinensis</name>
    <dbReference type="NCBI Taxonomy" id="32133"/>
    <lineage>
        <taxon>Eukaryota</taxon>
        <taxon>Viridiplantae</taxon>
        <taxon>Streptophyta</taxon>
        <taxon>Embryophyta</taxon>
        <taxon>Tracheophyta</taxon>
        <taxon>Polypodiopsida</taxon>
        <taxon>Polypodiidae</taxon>
        <taxon>Polypodiales</taxon>
        <taxon>Lindsaeineae</taxon>
        <taxon>Lindsaeaceae</taxon>
        <taxon>Odontosoria</taxon>
    </lineage>
</organism>
<keyword evidence="2" id="KW-0618">Plastoquinone</keyword>
<keyword evidence="2" id="KW-1133">Transmembrane helix</keyword>
<dbReference type="GO" id="GO:0009535">
    <property type="term" value="C:chloroplast thylakoid membrane"/>
    <property type="evidence" value="ECO:0007669"/>
    <property type="project" value="UniProtKB-SubCell"/>
</dbReference>
<dbReference type="PANTHER" id="PTHR33269">
    <property type="entry name" value="NADH-UBIQUINONE OXIDOREDUCTASE CHAIN 6"/>
    <property type="match status" value="1"/>
</dbReference>
<comment type="catalytic activity">
    <reaction evidence="2">
        <text>a plastoquinone + NADH + (n+1) H(+)(in) = a plastoquinol + NAD(+) + n H(+)(out)</text>
        <dbReference type="Rhea" id="RHEA:42608"/>
        <dbReference type="Rhea" id="RHEA-COMP:9561"/>
        <dbReference type="Rhea" id="RHEA-COMP:9562"/>
        <dbReference type="ChEBI" id="CHEBI:15378"/>
        <dbReference type="ChEBI" id="CHEBI:17757"/>
        <dbReference type="ChEBI" id="CHEBI:57540"/>
        <dbReference type="ChEBI" id="CHEBI:57945"/>
        <dbReference type="ChEBI" id="CHEBI:62192"/>
    </reaction>
</comment>
<keyword evidence="2 3" id="KW-0934">Plastid</keyword>
<feature type="transmembrane region" description="Helical" evidence="2">
    <location>
        <begin position="93"/>
        <end position="115"/>
    </location>
</feature>
<sequence>MNLFESIHQFNLILIELAILLGSLVVVLSANVVHSAFSLGLVFTGISLLYFALNADSVAAVQLLVYVGAINVLIVFAVMIIDEPICPSSSIWGMGHFATLGACLALFLVLINMIITGTKWFHRNSLTESHISPADVLKNDTRLLGHELLNKFLIPFELTSTLLLVVLIGAINLARDDETITLDEKSSVFSSYEKSSFF</sequence>
<feature type="transmembrane region" description="Helical" evidence="2">
    <location>
        <begin position="12"/>
        <end position="30"/>
    </location>
</feature>
<feature type="transmembrane region" description="Helical" evidence="2">
    <location>
        <begin position="152"/>
        <end position="174"/>
    </location>
</feature>
<name>A0A343WSH9_9MONI</name>
<keyword evidence="2" id="KW-0874">Quinone</keyword>
<dbReference type="PANTHER" id="PTHR33269:SF17">
    <property type="entry name" value="NADH-UBIQUINONE OXIDOREDUCTASE CHAIN 6"/>
    <property type="match status" value="1"/>
</dbReference>
<keyword evidence="2" id="KW-0521">NADP</keyword>
<keyword evidence="2" id="KW-0520">NAD</keyword>
<feature type="transmembrane region" description="Helical" evidence="2">
    <location>
        <begin position="36"/>
        <end position="53"/>
    </location>
</feature>
<evidence type="ECO:0000256" key="2">
    <source>
        <dbReference type="RuleBase" id="RU004431"/>
    </source>
</evidence>
<accession>A0A343WSH9</accession>
<feature type="transmembrane region" description="Helical" evidence="2">
    <location>
        <begin position="60"/>
        <end position="81"/>
    </location>
</feature>
<dbReference type="GO" id="GO:0048038">
    <property type="term" value="F:quinone binding"/>
    <property type="evidence" value="ECO:0007669"/>
    <property type="project" value="UniProtKB-KW"/>
</dbReference>
<comment type="catalytic activity">
    <reaction evidence="2">
        <text>a plastoquinone + NADPH + (n+1) H(+)(in) = a plastoquinol + NADP(+) + n H(+)(out)</text>
        <dbReference type="Rhea" id="RHEA:42612"/>
        <dbReference type="Rhea" id="RHEA-COMP:9561"/>
        <dbReference type="Rhea" id="RHEA-COMP:9562"/>
        <dbReference type="ChEBI" id="CHEBI:15378"/>
        <dbReference type="ChEBI" id="CHEBI:17757"/>
        <dbReference type="ChEBI" id="CHEBI:57783"/>
        <dbReference type="ChEBI" id="CHEBI:58349"/>
        <dbReference type="ChEBI" id="CHEBI:62192"/>
    </reaction>
</comment>
<proteinExistence type="inferred from homology"/>
<keyword evidence="2" id="KW-0793">Thylakoid</keyword>
<comment type="similarity">
    <text evidence="1 2">Belongs to the complex I subunit 6 family.</text>
</comment>
<comment type="function">
    <text evidence="2">NDH shuttles electrons from NAD(P)H:plastoquinone, via FMN and iron-sulfur (Fe-S) centers, to quinones in the photosynthetic chain and possibly in a chloroplast respiratory chain. The immediate electron acceptor for the enzyme in this species is believed to be plastoquinone. Couples the redox reaction to proton translocation, and thus conserves the redox energy in a proton gradient.</text>
</comment>
<keyword evidence="2 3" id="KW-0150">Chloroplast</keyword>
<dbReference type="GO" id="GO:0008137">
    <property type="term" value="F:NADH dehydrogenase (ubiquinone) activity"/>
    <property type="evidence" value="ECO:0007669"/>
    <property type="project" value="UniProtKB-UniRule"/>
</dbReference>
<reference evidence="3" key="1">
    <citation type="journal article" date="2018" name="Mitochondrial DNA Part B Resour">
        <title>The first complete chloroplast genome of a traditional Chinese medicinal herb Odontosoria chinensis (Lindsaeaceae).</title>
        <authorList>
            <person name="Xu R."/>
            <person name="Liu S."/>
            <person name="Wang Z."/>
            <person name="Wang T."/>
            <person name="Su Y."/>
        </authorList>
    </citation>
    <scope>NUCLEOTIDE SEQUENCE</scope>
</reference>
<protein>
    <recommendedName>
        <fullName evidence="2">NAD(P)H-quinone oxidoreductase subunit 6, chloroplastic</fullName>
        <ecNumber evidence="2">7.1.1.-</ecNumber>
    </recommendedName>
</protein>
<dbReference type="EMBL" id="MG913608">
    <property type="protein sequence ID" value="AWD77946.1"/>
    <property type="molecule type" value="Genomic_DNA"/>
</dbReference>
<geneLocation type="chloroplast" evidence="3"/>
<dbReference type="InterPro" id="IPR001457">
    <property type="entry name" value="NADH_UbQ/plastoQ_OxRdtase_su6"/>
</dbReference>
<dbReference type="InterPro" id="IPR042106">
    <property type="entry name" value="Nuo/plastoQ_OxRdtase_6_NuoJ"/>
</dbReference>
<keyword evidence="2" id="KW-0472">Membrane</keyword>
<evidence type="ECO:0000313" key="3">
    <source>
        <dbReference type="EMBL" id="AWD77946.1"/>
    </source>
</evidence>
<comment type="subunit">
    <text evidence="2">NDH is composed of at least 16 different subunits, 5 of which are encoded in the nucleus.</text>
</comment>